<dbReference type="OrthoDB" id="6679509at2"/>
<dbReference type="AlphaFoldDB" id="A0A562HYM0"/>
<keyword evidence="3" id="KW-1185">Reference proteome</keyword>
<dbReference type="EMBL" id="VLKG01000017">
    <property type="protein sequence ID" value="TWH63887.1"/>
    <property type="molecule type" value="Genomic_DNA"/>
</dbReference>
<feature type="region of interest" description="Disordered" evidence="1">
    <location>
        <begin position="23"/>
        <end position="83"/>
    </location>
</feature>
<protein>
    <submittedName>
        <fullName evidence="2">Uncharacterized protein</fullName>
    </submittedName>
</protein>
<feature type="compositionally biased region" description="Polar residues" evidence="1">
    <location>
        <begin position="54"/>
        <end position="71"/>
    </location>
</feature>
<reference evidence="2 3" key="1">
    <citation type="submission" date="2019-07" db="EMBL/GenBank/DDBJ databases">
        <title>Genomic Encyclopedia of Type Strains, Phase I: the one thousand microbial genomes (KMG-I) project.</title>
        <authorList>
            <person name="Kyrpides N."/>
        </authorList>
    </citation>
    <scope>NUCLEOTIDE SEQUENCE [LARGE SCALE GENOMIC DNA]</scope>
    <source>
        <strain evidence="2 3">DSM 375</strain>
    </source>
</reference>
<name>A0A562HYM0_9GAMM</name>
<sequence>MSTANNAQFEYLNSVNGDLTPEQAAHFLELSDEPIAATASADVDPVEPQPGSNPDPSATTTPNPATEGQPPQFTPDYQKLAQDHELKAQSLQSQNEAMARELAELKAAQQSAQGASSPEQQSSTTAQATAQAIEQGADASLFGDFSEEAMAKGLAELNRRSNEAFRAEMMGRFNQLETKLARVDDLESKVVPIEEQRIAQANQSHHQAILEKHPDAGQIADSKELNDWLNAQPDYLQETYQNVISNGSAAQVVNLLDRFKQELGIAPAQAAQPQTDNLDALKAAAATKVQQAKPAVPNSLSDIPGARPATDPNEALRSMGGVQLMDAFDGKSPEQINALLNQL</sequence>
<dbReference type="RefSeq" id="WP_144573311.1">
    <property type="nucleotide sequence ID" value="NZ_VLKG01000017.1"/>
</dbReference>
<evidence type="ECO:0000313" key="3">
    <source>
        <dbReference type="Proteomes" id="UP000319627"/>
    </source>
</evidence>
<gene>
    <name evidence="2" type="ORF">LX59_03053</name>
</gene>
<proteinExistence type="predicted"/>
<evidence type="ECO:0000313" key="2">
    <source>
        <dbReference type="EMBL" id="TWH63887.1"/>
    </source>
</evidence>
<accession>A0A562HYM0</accession>
<evidence type="ECO:0000256" key="1">
    <source>
        <dbReference type="SAM" id="MobiDB-lite"/>
    </source>
</evidence>
<comment type="caution">
    <text evidence="2">The sequence shown here is derived from an EMBL/GenBank/DDBJ whole genome shotgun (WGS) entry which is preliminary data.</text>
</comment>
<dbReference type="Proteomes" id="UP000319627">
    <property type="component" value="Unassembled WGS sequence"/>
</dbReference>
<organism evidence="2 3">
    <name type="scientific">Azomonas agilis</name>
    <dbReference type="NCBI Taxonomy" id="116849"/>
    <lineage>
        <taxon>Bacteria</taxon>
        <taxon>Pseudomonadati</taxon>
        <taxon>Pseudomonadota</taxon>
        <taxon>Gammaproteobacteria</taxon>
        <taxon>Pseudomonadales</taxon>
        <taxon>Pseudomonadaceae</taxon>
        <taxon>Azomonas</taxon>
    </lineage>
</organism>
<feature type="compositionally biased region" description="Low complexity" evidence="1">
    <location>
        <begin position="107"/>
        <end position="131"/>
    </location>
</feature>
<feature type="region of interest" description="Disordered" evidence="1">
    <location>
        <begin position="106"/>
        <end position="131"/>
    </location>
</feature>